<comment type="similarity">
    <text evidence="1">Belongs to the SMC family. SbcC subfamily.</text>
</comment>
<dbReference type="GO" id="GO:0016887">
    <property type="term" value="F:ATP hydrolysis activity"/>
    <property type="evidence" value="ECO:0007669"/>
    <property type="project" value="InterPro"/>
</dbReference>
<protein>
    <recommendedName>
        <fullName evidence="3">Nuclease SbcCD subunit C</fullName>
    </recommendedName>
</protein>
<evidence type="ECO:0000313" key="8">
    <source>
        <dbReference type="Proteomes" id="UP000502035"/>
    </source>
</evidence>
<gene>
    <name evidence="7" type="ORF">G7071_14620</name>
</gene>
<dbReference type="Pfam" id="PF13558">
    <property type="entry name" value="SbcC_Walker_B"/>
    <property type="match status" value="1"/>
</dbReference>
<evidence type="ECO:0000256" key="5">
    <source>
        <dbReference type="SAM" id="MobiDB-lite"/>
    </source>
</evidence>
<dbReference type="Proteomes" id="UP000502035">
    <property type="component" value="Chromosome"/>
</dbReference>
<dbReference type="Pfam" id="PF13476">
    <property type="entry name" value="AAA_23"/>
    <property type="match status" value="1"/>
</dbReference>
<sequence>MRLHSLDITAFGPFAETVSIDFDALSGSGLFLLSGPTGAGKSSILDAVCFALYGDVPGDRSTAGRLRCDQAAAGVAPHVRLEVTLSGRRFRIERSPKWERPKKRGSGLTTEQASVVISERTEGAWRPLSTRLDETGHLVTGLVGLTLSQFCQVAMLPQGRFQAFLRARSEDRHALLRQVFRTGRFDRIEQWLRERRLELQRSSASHARGVAQVIGRVSETAGQALPERWDLADLSAPAAEGDIATWVHDRLEQAQADAAESVAGAARADAAVEESAAAVSQAASLISRQDAHAEALRRLAEHDVEELQHQRLRLARAERAQPLWSLADTLEKDADQLERLRATATAATRTWCEVTGTLDHEPSYDELPRLMTQASRAVDRAEAARPEAERLLEVTRLCDEVERHLVEATTAERRLADEAAAVPAMLREAERSAAQAETAQQQLTATTAELDATRLRAAAALELVSVSASLRQAQTERDAARVAVTDLKETWLTIREARLEGMAAEIAGALTVGCGCPVCGSPDHPRPATARAGSPDAAADRAARKDVDDAEADLLVRNEQVRELETSQTRLATQSDGRSVAAADEELAAAERKHAETSALAQQTARLQAEVARLRRHSDDQREAHEAARQRVVDLTSRLALHTAERNRLRTCVSEVLSGSGCSTVGELVRLRTRQLEALAAVCSARELVAAAQRDLVRAERTLADAAAGAGFSSTAEAINARLDVDEQVALAAEIDRVRELLRAAQTVVEDEDHRRAAALARPDTHRLAHLHTAAQEHARAAHAQQVAAQRRLERLGTLFDETMAALARWAPVRDELASTARIAGLVEGKSSDNALQMRLSAYVLAHRLAQVVAAANERLARMSDQRYSLEHTGRRGAGESRGGLSLLVRDDWSGETRDPATLSGGETFVVSLALALGLADVITQEAGGSELDTLFVDEGFGSLDAETLEDVMDTLDALRDGGRVVGVVSHVAEMQTRIPSQLRVSKDRAGSRATVRIG</sequence>
<organism evidence="7 8">
    <name type="scientific">Nocardioides piscis</name>
    <dbReference type="NCBI Taxonomy" id="2714938"/>
    <lineage>
        <taxon>Bacteria</taxon>
        <taxon>Bacillati</taxon>
        <taxon>Actinomycetota</taxon>
        <taxon>Actinomycetes</taxon>
        <taxon>Propionibacteriales</taxon>
        <taxon>Nocardioidaceae</taxon>
        <taxon>Nocardioides</taxon>
    </lineage>
</organism>
<dbReference type="EMBL" id="CP049866">
    <property type="protein sequence ID" value="QIK76472.1"/>
    <property type="molecule type" value="Genomic_DNA"/>
</dbReference>
<dbReference type="PANTHER" id="PTHR32114">
    <property type="entry name" value="ABC TRANSPORTER ABCH.3"/>
    <property type="match status" value="1"/>
</dbReference>
<dbReference type="SUPFAM" id="SSF52540">
    <property type="entry name" value="P-loop containing nucleoside triphosphate hydrolases"/>
    <property type="match status" value="1"/>
</dbReference>
<dbReference type="RefSeq" id="WP_166319943.1">
    <property type="nucleotide sequence ID" value="NZ_CP049866.1"/>
</dbReference>
<evidence type="ECO:0000256" key="4">
    <source>
        <dbReference type="SAM" id="Coils"/>
    </source>
</evidence>
<evidence type="ECO:0000256" key="3">
    <source>
        <dbReference type="ARBA" id="ARBA00013368"/>
    </source>
</evidence>
<feature type="domain" description="Rad50/SbcC-type AAA" evidence="6">
    <location>
        <begin position="5"/>
        <end position="184"/>
    </location>
</feature>
<evidence type="ECO:0000259" key="6">
    <source>
        <dbReference type="Pfam" id="PF13476"/>
    </source>
</evidence>
<keyword evidence="8" id="KW-1185">Reference proteome</keyword>
<name>A0A6G7YI35_9ACTN</name>
<evidence type="ECO:0000256" key="2">
    <source>
        <dbReference type="ARBA" id="ARBA00011322"/>
    </source>
</evidence>
<proteinExistence type="inferred from homology"/>
<dbReference type="InterPro" id="IPR027417">
    <property type="entry name" value="P-loop_NTPase"/>
</dbReference>
<dbReference type="PANTHER" id="PTHR32114:SF2">
    <property type="entry name" value="ABC TRANSPORTER ABCH.3"/>
    <property type="match status" value="1"/>
</dbReference>
<keyword evidence="4" id="KW-0175">Coiled coil</keyword>
<reference evidence="7 8" key="1">
    <citation type="submission" date="2020-03" db="EMBL/GenBank/DDBJ databases">
        <title>Nocardioides sp. nov., isolated from fish.</title>
        <authorList>
            <person name="Hyun D.-W."/>
            <person name="Bae J.-W."/>
        </authorList>
    </citation>
    <scope>NUCLEOTIDE SEQUENCE [LARGE SCALE GENOMIC DNA]</scope>
    <source>
        <strain evidence="7 8">HDW12A</strain>
    </source>
</reference>
<dbReference type="AlphaFoldDB" id="A0A6G7YI35"/>
<evidence type="ECO:0000313" key="7">
    <source>
        <dbReference type="EMBL" id="QIK76472.1"/>
    </source>
</evidence>
<accession>A0A6G7YI35</accession>
<dbReference type="Gene3D" id="3.40.50.300">
    <property type="entry name" value="P-loop containing nucleotide triphosphate hydrolases"/>
    <property type="match status" value="2"/>
</dbReference>
<feature type="compositionally biased region" description="Low complexity" evidence="5">
    <location>
        <begin position="528"/>
        <end position="537"/>
    </location>
</feature>
<dbReference type="GO" id="GO:0006302">
    <property type="term" value="P:double-strand break repair"/>
    <property type="evidence" value="ECO:0007669"/>
    <property type="project" value="InterPro"/>
</dbReference>
<dbReference type="InterPro" id="IPR038729">
    <property type="entry name" value="Rad50/SbcC_AAA"/>
</dbReference>
<dbReference type="KEGG" id="npi:G7071_14620"/>
<evidence type="ECO:0000256" key="1">
    <source>
        <dbReference type="ARBA" id="ARBA00006930"/>
    </source>
</evidence>
<comment type="subunit">
    <text evidence="2">Heterodimer of SbcC and SbcD.</text>
</comment>
<feature type="coiled-coil region" evidence="4">
    <location>
        <begin position="426"/>
        <end position="490"/>
    </location>
</feature>
<feature type="region of interest" description="Disordered" evidence="5">
    <location>
        <begin position="524"/>
        <end position="545"/>
    </location>
</feature>